<keyword evidence="3 9" id="KW-0813">Transport</keyword>
<dbReference type="InterPro" id="IPR000412">
    <property type="entry name" value="ABC_2_transport"/>
</dbReference>
<sequence>MLKMYLSDFMRYRYLLYNLISRDFKLKYRRSLLGVAWSVLNPLLMCTVMFVIFGSLMPQFRGSGIENYAVYLVIGQLLFNFFRDSTTMAMSSIMNNAMLLRKVYIPKYIFPLQKICFGLVNCLFSFIALVLVMLFTGAPLYWTALLAVYPLLMLALFSLGVGMILSALTVFFRDVMHLWEVFTTILMWFSAIFYAPEQFGNAILVQLIELNPIYQYITAFRTLVMDGQLLSGGQVLVCAVWALVMLTAGVLVFKKTQDSFVLYM</sequence>
<dbReference type="Pfam" id="PF01061">
    <property type="entry name" value="ABC2_membrane"/>
    <property type="match status" value="1"/>
</dbReference>
<evidence type="ECO:0000256" key="3">
    <source>
        <dbReference type="ARBA" id="ARBA00022448"/>
    </source>
</evidence>
<proteinExistence type="inferred from homology"/>
<comment type="caution">
    <text evidence="11">The sequence shown here is derived from an EMBL/GenBank/DDBJ whole genome shotgun (WGS) entry which is preliminary data.</text>
</comment>
<keyword evidence="5" id="KW-0997">Cell inner membrane</keyword>
<evidence type="ECO:0000256" key="9">
    <source>
        <dbReference type="RuleBase" id="RU361157"/>
    </source>
</evidence>
<comment type="similarity">
    <text evidence="2 9">Belongs to the ABC-2 integral membrane protein family.</text>
</comment>
<dbReference type="GO" id="GO:0015920">
    <property type="term" value="P:lipopolysaccharide transport"/>
    <property type="evidence" value="ECO:0007669"/>
    <property type="project" value="TreeGrafter"/>
</dbReference>
<evidence type="ECO:0000256" key="1">
    <source>
        <dbReference type="ARBA" id="ARBA00004429"/>
    </source>
</evidence>
<evidence type="ECO:0000313" key="11">
    <source>
        <dbReference type="EMBL" id="MBU3806047.1"/>
    </source>
</evidence>
<evidence type="ECO:0000313" key="12">
    <source>
        <dbReference type="Proteomes" id="UP000713596"/>
    </source>
</evidence>
<feature type="transmembrane region" description="Helical" evidence="9">
    <location>
        <begin position="115"/>
        <end position="142"/>
    </location>
</feature>
<feature type="domain" description="ABC transmembrane type-2" evidence="10">
    <location>
        <begin position="33"/>
        <end position="256"/>
    </location>
</feature>
<evidence type="ECO:0000259" key="10">
    <source>
        <dbReference type="PROSITE" id="PS51012"/>
    </source>
</evidence>
<dbReference type="PRINTS" id="PR00164">
    <property type="entry name" value="ABC2TRNSPORT"/>
</dbReference>
<keyword evidence="7 9" id="KW-1133">Transmembrane helix</keyword>
<dbReference type="PANTHER" id="PTHR30413:SF8">
    <property type="entry name" value="TRANSPORT PERMEASE PROTEIN"/>
    <property type="match status" value="1"/>
</dbReference>
<gene>
    <name evidence="11" type="ORF">H9882_04050</name>
</gene>
<feature type="transmembrane region" description="Helical" evidence="9">
    <location>
        <begin position="32"/>
        <end position="56"/>
    </location>
</feature>
<feature type="transmembrane region" description="Helical" evidence="9">
    <location>
        <begin position="148"/>
        <end position="171"/>
    </location>
</feature>
<evidence type="ECO:0000256" key="6">
    <source>
        <dbReference type="ARBA" id="ARBA00022692"/>
    </source>
</evidence>
<comment type="subcellular location">
    <subcellularLocation>
        <location evidence="1">Cell inner membrane</location>
        <topology evidence="1">Multi-pass membrane protein</topology>
    </subcellularLocation>
    <subcellularLocation>
        <location evidence="9">Cell membrane</location>
        <topology evidence="9">Multi-pass membrane protein</topology>
    </subcellularLocation>
</comment>
<evidence type="ECO:0000256" key="2">
    <source>
        <dbReference type="ARBA" id="ARBA00007783"/>
    </source>
</evidence>
<dbReference type="GO" id="GO:0043190">
    <property type="term" value="C:ATP-binding cassette (ABC) transporter complex"/>
    <property type="evidence" value="ECO:0007669"/>
    <property type="project" value="InterPro"/>
</dbReference>
<evidence type="ECO:0000256" key="4">
    <source>
        <dbReference type="ARBA" id="ARBA00022475"/>
    </source>
</evidence>
<reference evidence="11" key="1">
    <citation type="journal article" date="2021" name="PeerJ">
        <title>Extensive microbial diversity within the chicken gut microbiome revealed by metagenomics and culture.</title>
        <authorList>
            <person name="Gilroy R."/>
            <person name="Ravi A."/>
            <person name="Getino M."/>
            <person name="Pursley I."/>
            <person name="Horton D.L."/>
            <person name="Alikhan N.F."/>
            <person name="Baker D."/>
            <person name="Gharbi K."/>
            <person name="Hall N."/>
            <person name="Watson M."/>
            <person name="Adriaenssens E.M."/>
            <person name="Foster-Nyarko E."/>
            <person name="Jarju S."/>
            <person name="Secka A."/>
            <person name="Antonio M."/>
            <person name="Oren A."/>
            <person name="Chaudhuri R.R."/>
            <person name="La Ragione R."/>
            <person name="Hildebrand F."/>
            <person name="Pallen M.J."/>
        </authorList>
    </citation>
    <scope>NUCLEOTIDE SEQUENCE</scope>
    <source>
        <strain evidence="11">B5_2728</strain>
    </source>
</reference>
<accession>A0A948WPC5</accession>
<feature type="transmembrane region" description="Helical" evidence="9">
    <location>
        <begin position="68"/>
        <end position="94"/>
    </location>
</feature>
<evidence type="ECO:0000256" key="8">
    <source>
        <dbReference type="ARBA" id="ARBA00023136"/>
    </source>
</evidence>
<keyword evidence="8 9" id="KW-0472">Membrane</keyword>
<dbReference type="InterPro" id="IPR047817">
    <property type="entry name" value="ABC2_TM_bact-type"/>
</dbReference>
<dbReference type="GO" id="GO:0140359">
    <property type="term" value="F:ABC-type transporter activity"/>
    <property type="evidence" value="ECO:0007669"/>
    <property type="project" value="InterPro"/>
</dbReference>
<dbReference type="EMBL" id="JAHLFP010000031">
    <property type="protein sequence ID" value="MBU3806047.1"/>
    <property type="molecule type" value="Genomic_DNA"/>
</dbReference>
<dbReference type="PANTHER" id="PTHR30413">
    <property type="entry name" value="INNER MEMBRANE TRANSPORT PERMEASE"/>
    <property type="match status" value="1"/>
</dbReference>
<dbReference type="Proteomes" id="UP000713596">
    <property type="component" value="Unassembled WGS sequence"/>
</dbReference>
<dbReference type="PROSITE" id="PS51012">
    <property type="entry name" value="ABC_TM2"/>
    <property type="match status" value="1"/>
</dbReference>
<organism evidence="11 12">
    <name type="scientific">Candidatus Allofournierella pullistercoris</name>
    <dbReference type="NCBI Taxonomy" id="2838597"/>
    <lineage>
        <taxon>Bacteria</taxon>
        <taxon>Bacillati</taxon>
        <taxon>Bacillota</taxon>
        <taxon>Clostridia</taxon>
        <taxon>Eubacteriales</taxon>
        <taxon>Oscillospiraceae</taxon>
        <taxon>Allofournierella</taxon>
    </lineage>
</organism>
<evidence type="ECO:0000256" key="5">
    <source>
        <dbReference type="ARBA" id="ARBA00022519"/>
    </source>
</evidence>
<feature type="transmembrane region" description="Helical" evidence="9">
    <location>
        <begin position="233"/>
        <end position="253"/>
    </location>
</feature>
<evidence type="ECO:0000256" key="7">
    <source>
        <dbReference type="ARBA" id="ARBA00022989"/>
    </source>
</evidence>
<dbReference type="AlphaFoldDB" id="A0A948WPC5"/>
<keyword evidence="6 9" id="KW-0812">Transmembrane</keyword>
<reference evidence="11" key="2">
    <citation type="submission" date="2021-04" db="EMBL/GenBank/DDBJ databases">
        <authorList>
            <person name="Gilroy R."/>
        </authorList>
    </citation>
    <scope>NUCLEOTIDE SEQUENCE</scope>
    <source>
        <strain evidence="11">B5_2728</strain>
    </source>
</reference>
<keyword evidence="4 9" id="KW-1003">Cell membrane</keyword>
<feature type="transmembrane region" description="Helical" evidence="9">
    <location>
        <begin position="178"/>
        <end position="195"/>
    </location>
</feature>
<name>A0A948WPC5_9FIRM</name>
<protein>
    <recommendedName>
        <fullName evidence="9">Transport permease protein</fullName>
    </recommendedName>
</protein>
<dbReference type="InterPro" id="IPR013525">
    <property type="entry name" value="ABC2_TM"/>
</dbReference>